<dbReference type="AlphaFoldDB" id="A0A086LT34"/>
<comment type="caution">
    <text evidence="2">The sequence shown here is derived from an EMBL/GenBank/DDBJ whole genome shotgun (WGS) entry which is preliminary data.</text>
</comment>
<feature type="compositionally biased region" description="Acidic residues" evidence="1">
    <location>
        <begin position="10"/>
        <end position="26"/>
    </location>
</feature>
<proteinExistence type="predicted"/>
<reference evidence="2 3" key="1">
    <citation type="submission" date="2014-05" db="EMBL/GenBank/DDBJ databases">
        <authorList>
            <person name="Sibley D."/>
            <person name="Venepally P."/>
            <person name="Karamycheva S."/>
            <person name="Hadjithomas M."/>
            <person name="Khan A."/>
            <person name="Brunk B."/>
            <person name="Roos D."/>
            <person name="Caler E."/>
            <person name="Lorenzi H."/>
        </authorList>
    </citation>
    <scope>NUCLEOTIDE SEQUENCE [LARGE SCALE GENOMIC DNA]</scope>
    <source>
        <strain evidence="2 3">RUB</strain>
    </source>
</reference>
<feature type="region of interest" description="Disordered" evidence="1">
    <location>
        <begin position="1"/>
        <end position="32"/>
    </location>
</feature>
<feature type="region of interest" description="Disordered" evidence="1">
    <location>
        <begin position="77"/>
        <end position="97"/>
    </location>
</feature>
<evidence type="ECO:0000256" key="1">
    <source>
        <dbReference type="SAM" id="MobiDB-lite"/>
    </source>
</evidence>
<gene>
    <name evidence="2" type="ORF">TGRUB_240820</name>
</gene>
<evidence type="ECO:0000313" key="2">
    <source>
        <dbReference type="EMBL" id="KFG59802.1"/>
    </source>
</evidence>
<feature type="non-terminal residue" evidence="2">
    <location>
        <position position="1"/>
    </location>
</feature>
<protein>
    <submittedName>
        <fullName evidence="2">Uncharacterized protein</fullName>
    </submittedName>
</protein>
<dbReference type="EMBL" id="AFYV02002098">
    <property type="protein sequence ID" value="KFG59802.1"/>
    <property type="molecule type" value="Genomic_DNA"/>
</dbReference>
<dbReference type="VEuPathDB" id="ToxoDB:TGRUB_240820"/>
<organism evidence="2 3">
    <name type="scientific">Toxoplasma gondii RUB</name>
    <dbReference type="NCBI Taxonomy" id="935652"/>
    <lineage>
        <taxon>Eukaryota</taxon>
        <taxon>Sar</taxon>
        <taxon>Alveolata</taxon>
        <taxon>Apicomplexa</taxon>
        <taxon>Conoidasida</taxon>
        <taxon>Coccidia</taxon>
        <taxon>Eucoccidiorida</taxon>
        <taxon>Eimeriorina</taxon>
        <taxon>Sarcocystidae</taxon>
        <taxon>Toxoplasma</taxon>
    </lineage>
</organism>
<evidence type="ECO:0000313" key="3">
    <source>
        <dbReference type="Proteomes" id="UP000028834"/>
    </source>
</evidence>
<accession>A0A086LT34</accession>
<name>A0A086LT34_TOXGO</name>
<dbReference type="Proteomes" id="UP000028834">
    <property type="component" value="Unassembled WGS sequence"/>
</dbReference>
<sequence>GGDEKPCDSCEAEADQDAHDEEEDGDEGRQKQTALVVVSQYEEWMSVSTGSRGVPRCSFFKSQDDCESVLRNIVAADDRRDSETPPSGAGNALSGGRTVRSSVARAWHCKEAAFPGFAETRLQTEKLKSVEESQFTVLHLSTAQRGGQRETE</sequence>